<gene>
    <name evidence="4" type="ORF">N479_25430</name>
</gene>
<dbReference type="InterPro" id="IPR038488">
    <property type="entry name" value="Integrase_DNA-bd_sf"/>
</dbReference>
<dbReference type="GO" id="GO:0015074">
    <property type="term" value="P:DNA integration"/>
    <property type="evidence" value="ECO:0007669"/>
    <property type="project" value="UniProtKB-KW"/>
</dbReference>
<accession>A0A0F6AHM2</accession>
<name>A0A0F6AHM2_9GAMM</name>
<protein>
    <recommendedName>
        <fullName evidence="3">Integrase DNA-binding domain-containing protein</fullName>
    </recommendedName>
</protein>
<dbReference type="Gene3D" id="3.30.160.390">
    <property type="entry name" value="Integrase, DNA-binding domain"/>
    <property type="match status" value="1"/>
</dbReference>
<dbReference type="PANTHER" id="PTHR30629:SF2">
    <property type="entry name" value="PROPHAGE INTEGRASE INTS-RELATED"/>
    <property type="match status" value="1"/>
</dbReference>
<evidence type="ECO:0000313" key="5">
    <source>
        <dbReference type="Proteomes" id="UP000033434"/>
    </source>
</evidence>
<dbReference type="PANTHER" id="PTHR30629">
    <property type="entry name" value="PROPHAGE INTEGRASE"/>
    <property type="match status" value="1"/>
</dbReference>
<sequence length="117" mass="13288">MTVNITVQKIKSLIKNQAVGKYAVGNGLYFRVSAEGSVFFIVRYMSHGKRKEMTLGKYPDISLVEAKLKAAQIKVDLNNDGVDPLEERKRLDNETLKTVNDLAEDWLQECEKRLKSV</sequence>
<organism evidence="4 5">
    <name type="scientific">Pseudoalteromonas luteoviolacea S4054</name>
    <dbReference type="NCBI Taxonomy" id="1129367"/>
    <lineage>
        <taxon>Bacteria</taxon>
        <taxon>Pseudomonadati</taxon>
        <taxon>Pseudomonadota</taxon>
        <taxon>Gammaproteobacteria</taxon>
        <taxon>Alteromonadales</taxon>
        <taxon>Pseudoalteromonadaceae</taxon>
        <taxon>Pseudoalteromonas</taxon>
    </lineage>
</organism>
<comment type="caution">
    <text evidence="4">The sequence shown here is derived from an EMBL/GenBank/DDBJ whole genome shotgun (WGS) entry which is preliminary data.</text>
</comment>
<proteinExistence type="inferred from homology"/>
<dbReference type="InterPro" id="IPR025166">
    <property type="entry name" value="Integrase_DNA_bind_dom"/>
</dbReference>
<comment type="similarity">
    <text evidence="1">Belongs to the 'phage' integrase family.</text>
</comment>
<dbReference type="AlphaFoldDB" id="A0A0F6AHM2"/>
<evidence type="ECO:0000256" key="1">
    <source>
        <dbReference type="ARBA" id="ARBA00008857"/>
    </source>
</evidence>
<dbReference type="InterPro" id="IPR050808">
    <property type="entry name" value="Phage_Integrase"/>
</dbReference>
<dbReference type="EMBL" id="AUXW01000021">
    <property type="protein sequence ID" value="KKE85653.1"/>
    <property type="molecule type" value="Genomic_DNA"/>
</dbReference>
<evidence type="ECO:0000256" key="2">
    <source>
        <dbReference type="ARBA" id="ARBA00022908"/>
    </source>
</evidence>
<dbReference type="RefSeq" id="WP_331245527.1">
    <property type="nucleotide sequence ID" value="NZ_AUXW01000021.1"/>
</dbReference>
<dbReference type="PATRIC" id="fig|1129367.4.peg.293"/>
<evidence type="ECO:0000313" key="4">
    <source>
        <dbReference type="EMBL" id="KKE85653.1"/>
    </source>
</evidence>
<dbReference type="Proteomes" id="UP000033434">
    <property type="component" value="Unassembled WGS sequence"/>
</dbReference>
<feature type="domain" description="Integrase DNA-binding" evidence="3">
    <location>
        <begin position="6"/>
        <end position="90"/>
    </location>
</feature>
<reference evidence="4 5" key="1">
    <citation type="journal article" date="2015" name="BMC Genomics">
        <title>Genome mining reveals unlocked bioactive potential of marine Gram-negative bacteria.</title>
        <authorList>
            <person name="Machado H."/>
            <person name="Sonnenschein E.C."/>
            <person name="Melchiorsen J."/>
            <person name="Gram L."/>
        </authorList>
    </citation>
    <scope>NUCLEOTIDE SEQUENCE [LARGE SCALE GENOMIC DNA]</scope>
    <source>
        <strain evidence="4 5">S4054</strain>
    </source>
</reference>
<dbReference type="Pfam" id="PF13356">
    <property type="entry name" value="Arm-DNA-bind_3"/>
    <property type="match status" value="1"/>
</dbReference>
<keyword evidence="2" id="KW-0229">DNA integration</keyword>
<evidence type="ECO:0000259" key="3">
    <source>
        <dbReference type="Pfam" id="PF13356"/>
    </source>
</evidence>